<name>A0AAV4EZ21_9GAST</name>
<comment type="caution">
    <text evidence="2">The sequence shown here is derived from an EMBL/GenBank/DDBJ whole genome shotgun (WGS) entry which is preliminary data.</text>
</comment>
<organism evidence="2 3">
    <name type="scientific">Elysia marginata</name>
    <dbReference type="NCBI Taxonomy" id="1093978"/>
    <lineage>
        <taxon>Eukaryota</taxon>
        <taxon>Metazoa</taxon>
        <taxon>Spiralia</taxon>
        <taxon>Lophotrochozoa</taxon>
        <taxon>Mollusca</taxon>
        <taxon>Gastropoda</taxon>
        <taxon>Heterobranchia</taxon>
        <taxon>Euthyneura</taxon>
        <taxon>Panpulmonata</taxon>
        <taxon>Sacoglossa</taxon>
        <taxon>Placobranchoidea</taxon>
        <taxon>Plakobranchidae</taxon>
        <taxon>Elysia</taxon>
    </lineage>
</organism>
<gene>
    <name evidence="2" type="ORF">ElyMa_001959600</name>
</gene>
<dbReference type="Proteomes" id="UP000762676">
    <property type="component" value="Unassembled WGS sequence"/>
</dbReference>
<dbReference type="AlphaFoldDB" id="A0AAV4EZ21"/>
<protein>
    <submittedName>
        <fullName evidence="2">Uncharacterized protein</fullName>
    </submittedName>
</protein>
<keyword evidence="3" id="KW-1185">Reference proteome</keyword>
<evidence type="ECO:0000313" key="2">
    <source>
        <dbReference type="EMBL" id="GFR65959.1"/>
    </source>
</evidence>
<reference evidence="2 3" key="1">
    <citation type="journal article" date="2021" name="Elife">
        <title>Chloroplast acquisition without the gene transfer in kleptoplastic sea slugs, Plakobranchus ocellatus.</title>
        <authorList>
            <person name="Maeda T."/>
            <person name="Takahashi S."/>
            <person name="Yoshida T."/>
            <person name="Shimamura S."/>
            <person name="Takaki Y."/>
            <person name="Nagai Y."/>
            <person name="Toyoda A."/>
            <person name="Suzuki Y."/>
            <person name="Arimoto A."/>
            <person name="Ishii H."/>
            <person name="Satoh N."/>
            <person name="Nishiyama T."/>
            <person name="Hasebe M."/>
            <person name="Maruyama T."/>
            <person name="Minagawa J."/>
            <person name="Obokata J."/>
            <person name="Shigenobu S."/>
        </authorList>
    </citation>
    <scope>NUCLEOTIDE SEQUENCE [LARGE SCALE GENOMIC DNA]</scope>
</reference>
<evidence type="ECO:0000313" key="3">
    <source>
        <dbReference type="Proteomes" id="UP000762676"/>
    </source>
</evidence>
<feature type="region of interest" description="Disordered" evidence="1">
    <location>
        <begin position="27"/>
        <end position="47"/>
    </location>
</feature>
<proteinExistence type="predicted"/>
<accession>A0AAV4EZ21</accession>
<sequence>MAYYLPQRDFIPAQVFNHIQSNQAALPKFSSRSSAGGKDQQPPTTQCTPWAPACATSTQQAPPHNCGFSLSEVSQSCNSVYHNQPYFMSSVGSKKRPLSTPRPPLLHRRRTPRDRMFIWADAQVVNDRAYREWDRHFADTYFYHGRSRL</sequence>
<evidence type="ECO:0000256" key="1">
    <source>
        <dbReference type="SAM" id="MobiDB-lite"/>
    </source>
</evidence>
<dbReference type="EMBL" id="BMAT01003988">
    <property type="protein sequence ID" value="GFR65959.1"/>
    <property type="molecule type" value="Genomic_DNA"/>
</dbReference>